<evidence type="ECO:0000256" key="2">
    <source>
        <dbReference type="SAM" id="Phobius"/>
    </source>
</evidence>
<comment type="caution">
    <text evidence="3">The sequence shown here is derived from an EMBL/GenBank/DDBJ whole genome shotgun (WGS) entry which is preliminary data.</text>
</comment>
<keyword evidence="2" id="KW-1133">Transmembrane helix</keyword>
<feature type="region of interest" description="Disordered" evidence="1">
    <location>
        <begin position="63"/>
        <end position="93"/>
    </location>
</feature>
<dbReference type="AlphaFoldDB" id="A0AAX6HWE9"/>
<reference evidence="3" key="2">
    <citation type="submission" date="2023-04" db="EMBL/GenBank/DDBJ databases">
        <authorList>
            <person name="Bruccoleri R.E."/>
            <person name="Oakeley E.J."/>
            <person name="Faust A.-M."/>
            <person name="Dessus-Babus S."/>
            <person name="Altorfer M."/>
            <person name="Burckhardt D."/>
            <person name="Oertli M."/>
            <person name="Naumann U."/>
            <person name="Petersen F."/>
            <person name="Wong J."/>
        </authorList>
    </citation>
    <scope>NUCLEOTIDE SEQUENCE</scope>
    <source>
        <strain evidence="3">GSM-AAB239-AS_SAM_17_03QT</strain>
        <tissue evidence="3">Leaf</tissue>
    </source>
</reference>
<gene>
    <name evidence="3" type="ORF">M6B38_288430</name>
</gene>
<sequence>MAPAWVAVAVRDEESGGGADDSPASKRTKAIHRFPLSRWELAAAVSVFLLFSVGIFCISSPCRRPTTTASSASPETSPSSASSSQNPPLSPSLSLSHKFQILCVLFVLILS</sequence>
<evidence type="ECO:0000313" key="4">
    <source>
        <dbReference type="Proteomes" id="UP001140949"/>
    </source>
</evidence>
<protein>
    <submittedName>
        <fullName evidence="3">Membrane protein-like</fullName>
    </submittedName>
</protein>
<dbReference type="EMBL" id="JANAVB010006256">
    <property type="protein sequence ID" value="KAJ6845376.1"/>
    <property type="molecule type" value="Genomic_DNA"/>
</dbReference>
<feature type="transmembrane region" description="Helical" evidence="2">
    <location>
        <begin position="41"/>
        <end position="58"/>
    </location>
</feature>
<proteinExistence type="predicted"/>
<organism evidence="3 4">
    <name type="scientific">Iris pallida</name>
    <name type="common">Sweet iris</name>
    <dbReference type="NCBI Taxonomy" id="29817"/>
    <lineage>
        <taxon>Eukaryota</taxon>
        <taxon>Viridiplantae</taxon>
        <taxon>Streptophyta</taxon>
        <taxon>Embryophyta</taxon>
        <taxon>Tracheophyta</taxon>
        <taxon>Spermatophyta</taxon>
        <taxon>Magnoliopsida</taxon>
        <taxon>Liliopsida</taxon>
        <taxon>Asparagales</taxon>
        <taxon>Iridaceae</taxon>
        <taxon>Iridoideae</taxon>
        <taxon>Irideae</taxon>
        <taxon>Iris</taxon>
    </lineage>
</organism>
<keyword evidence="2" id="KW-0472">Membrane</keyword>
<dbReference type="Proteomes" id="UP001140949">
    <property type="component" value="Unassembled WGS sequence"/>
</dbReference>
<keyword evidence="4" id="KW-1185">Reference proteome</keyword>
<reference evidence="3" key="1">
    <citation type="journal article" date="2023" name="GigaByte">
        <title>Genome assembly of the bearded iris, Iris pallida Lam.</title>
        <authorList>
            <person name="Bruccoleri R.E."/>
            <person name="Oakeley E.J."/>
            <person name="Faust A.M.E."/>
            <person name="Altorfer M."/>
            <person name="Dessus-Babus S."/>
            <person name="Burckhardt D."/>
            <person name="Oertli M."/>
            <person name="Naumann U."/>
            <person name="Petersen F."/>
            <person name="Wong J."/>
        </authorList>
    </citation>
    <scope>NUCLEOTIDE SEQUENCE</scope>
    <source>
        <strain evidence="3">GSM-AAB239-AS_SAM_17_03QT</strain>
    </source>
</reference>
<keyword evidence="2" id="KW-0812">Transmembrane</keyword>
<name>A0AAX6HWE9_IRIPA</name>
<accession>A0AAX6HWE9</accession>
<evidence type="ECO:0000313" key="3">
    <source>
        <dbReference type="EMBL" id="KAJ6845376.1"/>
    </source>
</evidence>
<evidence type="ECO:0000256" key="1">
    <source>
        <dbReference type="SAM" id="MobiDB-lite"/>
    </source>
</evidence>
<feature type="compositionally biased region" description="Low complexity" evidence="1">
    <location>
        <begin position="65"/>
        <end position="93"/>
    </location>
</feature>